<keyword evidence="9" id="KW-0406">Ion transport</keyword>
<keyword evidence="7 9" id="KW-0472">Membrane</keyword>
<comment type="caution">
    <text evidence="9">Lacks conserved residue(s) required for the propagation of feature annotation.</text>
</comment>
<name>A0AAV9AV52_ACOGR</name>
<keyword evidence="9" id="KW-0813">Transport</keyword>
<evidence type="ECO:0000256" key="1">
    <source>
        <dbReference type="ARBA" id="ARBA00004128"/>
    </source>
</evidence>
<sequence length="146" mass="14389">MAVAVTTDFEIKITVIATNTDSTSSFDYSQRSQWIHTVDLGANDGLVSTSSLMMGVGAVKSMAMVFSGFAGLVAGTCGLATWLSAGSSPSTPSSTLNSSISRGGCRGVGESVEAGIGSGGIRGGAQGEVGGCWGSGERGVGGVGAR</sequence>
<keyword evidence="5 9" id="KW-0812">Transmembrane</keyword>
<dbReference type="GO" id="GO:0030026">
    <property type="term" value="P:intracellular manganese ion homeostasis"/>
    <property type="evidence" value="ECO:0007669"/>
    <property type="project" value="InterPro"/>
</dbReference>
<keyword evidence="3" id="KW-0410">Iron transport</keyword>
<comment type="similarity">
    <text evidence="2 9">Belongs to the CCC1 family.</text>
</comment>
<dbReference type="PANTHER" id="PTHR31851">
    <property type="entry name" value="FE(2+)/MN(2+) TRANSPORTER PCL1"/>
    <property type="match status" value="1"/>
</dbReference>
<keyword evidence="4 9" id="KW-0926">Vacuole</keyword>
<dbReference type="GO" id="GO:0005384">
    <property type="term" value="F:manganese ion transmembrane transporter activity"/>
    <property type="evidence" value="ECO:0007669"/>
    <property type="project" value="InterPro"/>
</dbReference>
<comment type="caution">
    <text evidence="10">The sequence shown here is derived from an EMBL/GenBank/DDBJ whole genome shotgun (WGS) entry which is preliminary data.</text>
</comment>
<evidence type="ECO:0000256" key="9">
    <source>
        <dbReference type="RuleBase" id="RU369115"/>
    </source>
</evidence>
<dbReference type="InterPro" id="IPR008217">
    <property type="entry name" value="Ccc1_fam"/>
</dbReference>
<dbReference type="GO" id="GO:0005774">
    <property type="term" value="C:vacuolar membrane"/>
    <property type="evidence" value="ECO:0007669"/>
    <property type="project" value="UniProtKB-SubCell"/>
</dbReference>
<proteinExistence type="inferred from homology"/>
<protein>
    <recommendedName>
        <fullName evidence="9">Vacuolar iron transporter</fullName>
    </recommendedName>
</protein>
<keyword evidence="3" id="KW-0408">Iron</keyword>
<evidence type="ECO:0000256" key="5">
    <source>
        <dbReference type="ARBA" id="ARBA00022692"/>
    </source>
</evidence>
<evidence type="ECO:0000313" key="11">
    <source>
        <dbReference type="Proteomes" id="UP001179952"/>
    </source>
</evidence>
<dbReference type="Pfam" id="PF01988">
    <property type="entry name" value="VIT1"/>
    <property type="match status" value="1"/>
</dbReference>
<organism evidence="10 11">
    <name type="scientific">Acorus gramineus</name>
    <name type="common">Dwarf sweet flag</name>
    <dbReference type="NCBI Taxonomy" id="55184"/>
    <lineage>
        <taxon>Eukaryota</taxon>
        <taxon>Viridiplantae</taxon>
        <taxon>Streptophyta</taxon>
        <taxon>Embryophyta</taxon>
        <taxon>Tracheophyta</taxon>
        <taxon>Spermatophyta</taxon>
        <taxon>Magnoliopsida</taxon>
        <taxon>Liliopsida</taxon>
        <taxon>Acoraceae</taxon>
        <taxon>Acorus</taxon>
    </lineage>
</organism>
<reference evidence="10" key="1">
    <citation type="journal article" date="2023" name="Nat. Commun.">
        <title>Diploid and tetraploid genomes of Acorus and the evolution of monocots.</title>
        <authorList>
            <person name="Ma L."/>
            <person name="Liu K.W."/>
            <person name="Li Z."/>
            <person name="Hsiao Y.Y."/>
            <person name="Qi Y."/>
            <person name="Fu T."/>
            <person name="Tang G.D."/>
            <person name="Zhang D."/>
            <person name="Sun W.H."/>
            <person name="Liu D.K."/>
            <person name="Li Y."/>
            <person name="Chen G.Z."/>
            <person name="Liu X.D."/>
            <person name="Liao X.Y."/>
            <person name="Jiang Y.T."/>
            <person name="Yu X."/>
            <person name="Hao Y."/>
            <person name="Huang J."/>
            <person name="Zhao X.W."/>
            <person name="Ke S."/>
            <person name="Chen Y.Y."/>
            <person name="Wu W.L."/>
            <person name="Hsu J.L."/>
            <person name="Lin Y.F."/>
            <person name="Huang M.D."/>
            <person name="Li C.Y."/>
            <person name="Huang L."/>
            <person name="Wang Z.W."/>
            <person name="Zhao X."/>
            <person name="Zhong W.Y."/>
            <person name="Peng D.H."/>
            <person name="Ahmad S."/>
            <person name="Lan S."/>
            <person name="Zhang J.S."/>
            <person name="Tsai W.C."/>
            <person name="Van de Peer Y."/>
            <person name="Liu Z.J."/>
        </authorList>
    </citation>
    <scope>NUCLEOTIDE SEQUENCE</scope>
    <source>
        <strain evidence="10">SCP</strain>
    </source>
</reference>
<evidence type="ECO:0000256" key="3">
    <source>
        <dbReference type="ARBA" id="ARBA00022496"/>
    </source>
</evidence>
<keyword evidence="11" id="KW-1185">Reference proteome</keyword>
<dbReference type="GO" id="GO:0005381">
    <property type="term" value="F:iron ion transmembrane transporter activity"/>
    <property type="evidence" value="ECO:0007669"/>
    <property type="project" value="UniProtKB-UniRule"/>
</dbReference>
<evidence type="ECO:0000256" key="7">
    <source>
        <dbReference type="ARBA" id="ARBA00023136"/>
    </source>
</evidence>
<evidence type="ECO:0000256" key="6">
    <source>
        <dbReference type="ARBA" id="ARBA00022989"/>
    </source>
</evidence>
<evidence type="ECO:0000256" key="2">
    <source>
        <dbReference type="ARBA" id="ARBA00007049"/>
    </source>
</evidence>
<reference evidence="10" key="2">
    <citation type="submission" date="2023-06" db="EMBL/GenBank/DDBJ databases">
        <authorList>
            <person name="Ma L."/>
            <person name="Liu K.-W."/>
            <person name="Li Z."/>
            <person name="Hsiao Y.-Y."/>
            <person name="Qi Y."/>
            <person name="Fu T."/>
            <person name="Tang G."/>
            <person name="Zhang D."/>
            <person name="Sun W.-H."/>
            <person name="Liu D.-K."/>
            <person name="Li Y."/>
            <person name="Chen G.-Z."/>
            <person name="Liu X.-D."/>
            <person name="Liao X.-Y."/>
            <person name="Jiang Y.-T."/>
            <person name="Yu X."/>
            <person name="Hao Y."/>
            <person name="Huang J."/>
            <person name="Zhao X.-W."/>
            <person name="Ke S."/>
            <person name="Chen Y.-Y."/>
            <person name="Wu W.-L."/>
            <person name="Hsu J.-L."/>
            <person name="Lin Y.-F."/>
            <person name="Huang M.-D."/>
            <person name="Li C.-Y."/>
            <person name="Huang L."/>
            <person name="Wang Z.-W."/>
            <person name="Zhao X."/>
            <person name="Zhong W.-Y."/>
            <person name="Peng D.-H."/>
            <person name="Ahmad S."/>
            <person name="Lan S."/>
            <person name="Zhang J.-S."/>
            <person name="Tsai W.-C."/>
            <person name="Van De Peer Y."/>
            <person name="Liu Z.-J."/>
        </authorList>
    </citation>
    <scope>NUCLEOTIDE SEQUENCE</scope>
    <source>
        <strain evidence="10">SCP</strain>
        <tissue evidence="10">Leaves</tissue>
    </source>
</reference>
<dbReference type="GO" id="GO:0140315">
    <property type="term" value="F:iron ion sequestering activity"/>
    <property type="evidence" value="ECO:0007669"/>
    <property type="project" value="UniProtKB-UniRule"/>
</dbReference>
<evidence type="ECO:0000256" key="8">
    <source>
        <dbReference type="ARBA" id="ARBA00044464"/>
    </source>
</evidence>
<feature type="transmembrane region" description="Helical" evidence="9">
    <location>
        <begin position="63"/>
        <end position="85"/>
    </location>
</feature>
<accession>A0AAV9AV52</accession>
<gene>
    <name evidence="10" type="ORF">QJS04_geneDACA013794</name>
</gene>
<comment type="function">
    <text evidence="9">Vacuolar Fe(2+) uptake transporter.</text>
</comment>
<keyword evidence="6 9" id="KW-1133">Transmembrane helix</keyword>
<evidence type="ECO:0000313" key="10">
    <source>
        <dbReference type="EMBL" id="KAK1268171.1"/>
    </source>
</evidence>
<evidence type="ECO:0000256" key="4">
    <source>
        <dbReference type="ARBA" id="ARBA00022554"/>
    </source>
</evidence>
<comment type="subcellular location">
    <subcellularLocation>
        <location evidence="1 9">Vacuole membrane</location>
        <topology evidence="1 9">Multi-pass membrane protein</topology>
    </subcellularLocation>
</comment>
<dbReference type="Proteomes" id="UP001179952">
    <property type="component" value="Unassembled WGS sequence"/>
</dbReference>
<comment type="catalytic activity">
    <reaction evidence="8">
        <text>Fe(2+)(in) = Fe(2+)(out)</text>
        <dbReference type="Rhea" id="RHEA:28486"/>
        <dbReference type="ChEBI" id="CHEBI:29033"/>
    </reaction>
    <physiologicalReaction direction="left-to-right" evidence="8">
        <dbReference type="Rhea" id="RHEA:28487"/>
    </physiologicalReaction>
</comment>
<dbReference type="AlphaFoldDB" id="A0AAV9AV52"/>
<dbReference type="EMBL" id="JAUJYN010000006">
    <property type="protein sequence ID" value="KAK1268171.1"/>
    <property type="molecule type" value="Genomic_DNA"/>
</dbReference>